<dbReference type="AlphaFoldDB" id="A0A9P8XXB0"/>
<evidence type="ECO:0008006" key="5">
    <source>
        <dbReference type="Google" id="ProtNLM"/>
    </source>
</evidence>
<proteinExistence type="predicted"/>
<feature type="compositionally biased region" description="Low complexity" evidence="1">
    <location>
        <begin position="139"/>
        <end position="157"/>
    </location>
</feature>
<evidence type="ECO:0000313" key="4">
    <source>
        <dbReference type="Proteomes" id="UP000756346"/>
    </source>
</evidence>
<feature type="region of interest" description="Disordered" evidence="1">
    <location>
        <begin position="139"/>
        <end position="159"/>
    </location>
</feature>
<feature type="signal peptide" evidence="2">
    <location>
        <begin position="1"/>
        <end position="18"/>
    </location>
</feature>
<feature type="chain" id="PRO_5040387806" description="GPI anchored protein" evidence="2">
    <location>
        <begin position="19"/>
        <end position="187"/>
    </location>
</feature>
<keyword evidence="2" id="KW-0732">Signal</keyword>
<sequence length="187" mass="18090">MYTSNLLTSAALATAVSAVTQFTTTATVPGLTLTLPVGVGTSTTSTIKPHTVTGTGAVISGVTVIVDSSSVYFIDGNNFEYGAASGTNDFNGITVINGMIPGATATGTASSPSGSGSMSMTSSGTSAVVITTGSTTVTTTNSMGSTVTSTGAVTSTSRPNAGERAFGSAQMFGWAGVAVGAAAVANC</sequence>
<dbReference type="EMBL" id="JAGTJQ010000009">
    <property type="protein sequence ID" value="KAH7024541.1"/>
    <property type="molecule type" value="Genomic_DNA"/>
</dbReference>
<comment type="caution">
    <text evidence="3">The sequence shown here is derived from an EMBL/GenBank/DDBJ whole genome shotgun (WGS) entry which is preliminary data.</text>
</comment>
<reference evidence="3" key="1">
    <citation type="journal article" date="2021" name="Nat. Commun.">
        <title>Genetic determinants of endophytism in the Arabidopsis root mycobiome.</title>
        <authorList>
            <person name="Mesny F."/>
            <person name="Miyauchi S."/>
            <person name="Thiergart T."/>
            <person name="Pickel B."/>
            <person name="Atanasova L."/>
            <person name="Karlsson M."/>
            <person name="Huettel B."/>
            <person name="Barry K.W."/>
            <person name="Haridas S."/>
            <person name="Chen C."/>
            <person name="Bauer D."/>
            <person name="Andreopoulos W."/>
            <person name="Pangilinan J."/>
            <person name="LaButti K."/>
            <person name="Riley R."/>
            <person name="Lipzen A."/>
            <person name="Clum A."/>
            <person name="Drula E."/>
            <person name="Henrissat B."/>
            <person name="Kohler A."/>
            <person name="Grigoriev I.V."/>
            <person name="Martin F.M."/>
            <person name="Hacquard S."/>
        </authorList>
    </citation>
    <scope>NUCLEOTIDE SEQUENCE</scope>
    <source>
        <strain evidence="3">MPI-CAGE-CH-0230</strain>
    </source>
</reference>
<protein>
    <recommendedName>
        <fullName evidence="5">GPI anchored protein</fullName>
    </recommendedName>
</protein>
<accession>A0A9P8XXB0</accession>
<evidence type="ECO:0000313" key="3">
    <source>
        <dbReference type="EMBL" id="KAH7024541.1"/>
    </source>
</evidence>
<dbReference type="GeneID" id="70184548"/>
<evidence type="ECO:0000256" key="1">
    <source>
        <dbReference type="SAM" id="MobiDB-lite"/>
    </source>
</evidence>
<dbReference type="Proteomes" id="UP000756346">
    <property type="component" value="Unassembled WGS sequence"/>
</dbReference>
<keyword evidence="4" id="KW-1185">Reference proteome</keyword>
<organism evidence="3 4">
    <name type="scientific">Microdochium trichocladiopsis</name>
    <dbReference type="NCBI Taxonomy" id="1682393"/>
    <lineage>
        <taxon>Eukaryota</taxon>
        <taxon>Fungi</taxon>
        <taxon>Dikarya</taxon>
        <taxon>Ascomycota</taxon>
        <taxon>Pezizomycotina</taxon>
        <taxon>Sordariomycetes</taxon>
        <taxon>Xylariomycetidae</taxon>
        <taxon>Xylariales</taxon>
        <taxon>Microdochiaceae</taxon>
        <taxon>Microdochium</taxon>
    </lineage>
</organism>
<gene>
    <name evidence="3" type="ORF">B0I36DRAFT_331602</name>
</gene>
<name>A0A9P8XXB0_9PEZI</name>
<evidence type="ECO:0000256" key="2">
    <source>
        <dbReference type="SAM" id="SignalP"/>
    </source>
</evidence>
<dbReference type="RefSeq" id="XP_046008089.1">
    <property type="nucleotide sequence ID" value="XM_046155002.1"/>
</dbReference>